<keyword evidence="1" id="KW-1133">Transmembrane helix</keyword>
<dbReference type="SUPFAM" id="SSF50156">
    <property type="entry name" value="PDZ domain-like"/>
    <property type="match status" value="1"/>
</dbReference>
<dbReference type="Gene3D" id="2.30.42.10">
    <property type="match status" value="1"/>
</dbReference>
<keyword evidence="1" id="KW-0812">Transmembrane</keyword>
<feature type="domain" description="PDZ" evidence="2">
    <location>
        <begin position="35"/>
        <end position="103"/>
    </location>
</feature>
<evidence type="ECO:0000313" key="4">
    <source>
        <dbReference type="Proteomes" id="UP000001025"/>
    </source>
</evidence>
<dbReference type="PATRIC" id="fig|243090.15.peg.1983"/>
<name>Q7USV9_RHOBA</name>
<dbReference type="STRING" id="243090.RB4272"/>
<organism evidence="3 4">
    <name type="scientific">Rhodopirellula baltica (strain DSM 10527 / NCIMB 13988 / SH1)</name>
    <dbReference type="NCBI Taxonomy" id="243090"/>
    <lineage>
        <taxon>Bacteria</taxon>
        <taxon>Pseudomonadati</taxon>
        <taxon>Planctomycetota</taxon>
        <taxon>Planctomycetia</taxon>
        <taxon>Pirellulales</taxon>
        <taxon>Pirellulaceae</taxon>
        <taxon>Rhodopirellula</taxon>
    </lineage>
</organism>
<reference evidence="3 4" key="1">
    <citation type="journal article" date="2003" name="Proc. Natl. Acad. Sci. U.S.A.">
        <title>Complete genome sequence of the marine planctomycete Pirellula sp. strain 1.</title>
        <authorList>
            <person name="Gloeckner F.O."/>
            <person name="Kube M."/>
            <person name="Bauer M."/>
            <person name="Teeling H."/>
            <person name="Lombardot T."/>
            <person name="Ludwig W."/>
            <person name="Gade D."/>
            <person name="Beck A."/>
            <person name="Borzym K."/>
            <person name="Heitmann K."/>
            <person name="Rabus R."/>
            <person name="Schlesner H."/>
            <person name="Amann R."/>
            <person name="Reinhardt R."/>
        </authorList>
    </citation>
    <scope>NUCLEOTIDE SEQUENCE [LARGE SCALE GENOMIC DNA]</scope>
    <source>
        <strain evidence="4">DSM 10527 / NCIMB 13988 / SH1</strain>
    </source>
</reference>
<dbReference type="InParanoid" id="Q7USV9"/>
<dbReference type="EnsemblBacteria" id="CAD73683">
    <property type="protein sequence ID" value="CAD73683"/>
    <property type="gene ID" value="RB4272"/>
</dbReference>
<dbReference type="InterPro" id="IPR036034">
    <property type="entry name" value="PDZ_sf"/>
</dbReference>
<evidence type="ECO:0000256" key="1">
    <source>
        <dbReference type="SAM" id="Phobius"/>
    </source>
</evidence>
<gene>
    <name evidence="3" type="ordered locus">RB4272</name>
</gene>
<protein>
    <recommendedName>
        <fullName evidence="2">PDZ domain-containing protein</fullName>
    </recommendedName>
</protein>
<dbReference type="InterPro" id="IPR001478">
    <property type="entry name" value="PDZ"/>
</dbReference>
<dbReference type="eggNOG" id="COG4249">
    <property type="taxonomic scope" value="Bacteria"/>
</dbReference>
<feature type="transmembrane region" description="Helical" evidence="1">
    <location>
        <begin position="7"/>
        <end position="27"/>
    </location>
</feature>
<dbReference type="Proteomes" id="UP000001025">
    <property type="component" value="Chromosome"/>
</dbReference>
<accession>Q7USV9</accession>
<evidence type="ECO:0000259" key="2">
    <source>
        <dbReference type="PROSITE" id="PS50106"/>
    </source>
</evidence>
<keyword evidence="1" id="KW-0472">Membrane</keyword>
<dbReference type="KEGG" id="rba:RB4272"/>
<dbReference type="HOGENOM" id="CLU_620930_0_0_0"/>
<evidence type="ECO:0000313" key="3">
    <source>
        <dbReference type="EMBL" id="CAD73683.1"/>
    </source>
</evidence>
<sequence length="441" mass="49328">MKNKPLIIRLGYVHAIMIAATALTPIVCKAQNADPFEISPPTVGYEYRLDIHIDESIEGVFVRSLLPNSPTQRLRLANANPPVIRALRPGDQITHLNGRIIRNGQGLRDASDASHGNVRLTIKESDTLRTRDWDVDPVVITLTANRTAATSQASGVKPVLFAILIADTQDETIGNGAKVSLDQISEQLKQLISKDQLELTILDEDDCNPEKIIRELGVIPSTDADSVFVYYLGHGAFDPLQSQNDPSRGHFMDFKRKDLLRRTVWKYLNAAPAKFRAVVTDACNVQGEADPFEYRMELRARTMQIVGATGLEWLLLGHRGQIDLSAADFGQFAWYSNERGGFFSNQWVQVASDVSLTDWSPFLSQVGQASNKYYVAERERILANPGSIPTDTLARLRSQTSMRTRLFRNQVRRDALPPVNPQLRRMITTTHTTAVPFHENN</sequence>
<proteinExistence type="predicted"/>
<dbReference type="PROSITE" id="PS50106">
    <property type="entry name" value="PDZ"/>
    <property type="match status" value="1"/>
</dbReference>
<keyword evidence="4" id="KW-1185">Reference proteome</keyword>
<dbReference type="OrthoDB" id="7064038at2"/>
<dbReference type="EMBL" id="BX294140">
    <property type="protein sequence ID" value="CAD73683.1"/>
    <property type="molecule type" value="Genomic_DNA"/>
</dbReference>
<dbReference type="AlphaFoldDB" id="Q7USV9"/>